<dbReference type="RefSeq" id="WP_344901706.1">
    <property type="nucleotide sequence ID" value="NZ_BAAAWD010000015.1"/>
</dbReference>
<sequence>MPHDNRDLGREVRDRVRRTGEKYREALAVIRSGRRFVLAEDVERFLAGEGLRGVPRDDVVDKELVLSGMRDRTVYECSTCGDPGDAGVEDITVQLVVTRYDPDLSPATTLLELRFNHARCAPSKVRWVNERDVSRAPAHTTMCLGDESGVQGRFAIAPRPVMVPPDVRLDPRGTPEPALLITVEVTEDHGHGAPAWLSRPERILWLPAGFGERFTEATVRPGWSVRLVQGDHDGLAPDWVAVRVKEPVREDEPPGHLYLGVLGIPAAWAEALSATGARDRILVLVGPRPLRREDPLVAEEFEPGRPGEPLEDGAFLGAFLPFVHDRSTGAITPGRR</sequence>
<accession>A0ABP6L059</accession>
<name>A0ABP6L059_9ACTN</name>
<dbReference type="Proteomes" id="UP001499930">
    <property type="component" value="Unassembled WGS sequence"/>
</dbReference>
<evidence type="ECO:0000313" key="1">
    <source>
        <dbReference type="EMBL" id="GAA3026833.1"/>
    </source>
</evidence>
<gene>
    <name evidence="1" type="ORF">GCM10017559_61100</name>
</gene>
<evidence type="ECO:0000313" key="2">
    <source>
        <dbReference type="Proteomes" id="UP001499930"/>
    </source>
</evidence>
<comment type="caution">
    <text evidence="1">The sequence shown here is derived from an EMBL/GenBank/DDBJ whole genome shotgun (WGS) entry which is preliminary data.</text>
</comment>
<protein>
    <submittedName>
        <fullName evidence="1">Uncharacterized protein</fullName>
    </submittedName>
</protein>
<keyword evidence="2" id="KW-1185">Reference proteome</keyword>
<organism evidence="1 2">
    <name type="scientific">Streptosporangium longisporum</name>
    <dbReference type="NCBI Taxonomy" id="46187"/>
    <lineage>
        <taxon>Bacteria</taxon>
        <taxon>Bacillati</taxon>
        <taxon>Actinomycetota</taxon>
        <taxon>Actinomycetes</taxon>
        <taxon>Streptosporangiales</taxon>
        <taxon>Streptosporangiaceae</taxon>
        <taxon>Streptosporangium</taxon>
    </lineage>
</organism>
<dbReference type="EMBL" id="BAAAWD010000015">
    <property type="protein sequence ID" value="GAA3026833.1"/>
    <property type="molecule type" value="Genomic_DNA"/>
</dbReference>
<proteinExistence type="predicted"/>
<reference evidence="2" key="1">
    <citation type="journal article" date="2019" name="Int. J. Syst. Evol. Microbiol.">
        <title>The Global Catalogue of Microorganisms (GCM) 10K type strain sequencing project: providing services to taxonomists for standard genome sequencing and annotation.</title>
        <authorList>
            <consortium name="The Broad Institute Genomics Platform"/>
            <consortium name="The Broad Institute Genome Sequencing Center for Infectious Disease"/>
            <person name="Wu L."/>
            <person name="Ma J."/>
        </authorList>
    </citation>
    <scope>NUCLEOTIDE SEQUENCE [LARGE SCALE GENOMIC DNA]</scope>
    <source>
        <strain evidence="2">JCM 3106</strain>
    </source>
</reference>